<feature type="transmembrane region" description="Helical" evidence="2">
    <location>
        <begin position="76"/>
        <end position="97"/>
    </location>
</feature>
<evidence type="ECO:0000256" key="2">
    <source>
        <dbReference type="SAM" id="Phobius"/>
    </source>
</evidence>
<protein>
    <submittedName>
        <fullName evidence="3">ABC transporter</fullName>
    </submittedName>
</protein>
<evidence type="ECO:0000313" key="3">
    <source>
        <dbReference type="EMBL" id="PRI10249.1"/>
    </source>
</evidence>
<keyword evidence="2" id="KW-1133">Transmembrane helix</keyword>
<organism evidence="3 4">
    <name type="scientific">Leucobacter massiliensis</name>
    <dbReference type="NCBI Taxonomy" id="1686285"/>
    <lineage>
        <taxon>Bacteria</taxon>
        <taxon>Bacillati</taxon>
        <taxon>Actinomycetota</taxon>
        <taxon>Actinomycetes</taxon>
        <taxon>Micrococcales</taxon>
        <taxon>Microbacteriaceae</taxon>
        <taxon>Leucobacter</taxon>
    </lineage>
</organism>
<proteinExistence type="predicted"/>
<comment type="caution">
    <text evidence="3">The sequence shown here is derived from an EMBL/GenBank/DDBJ whole genome shotgun (WGS) entry which is preliminary data.</text>
</comment>
<dbReference type="PANTHER" id="PTHR30503:SF3">
    <property type="entry name" value="INNER MEMBRANE PROTEIN YEDI"/>
    <property type="match status" value="1"/>
</dbReference>
<keyword evidence="2" id="KW-0812">Transmembrane</keyword>
<dbReference type="AlphaFoldDB" id="A0A2S9QKY6"/>
<evidence type="ECO:0000313" key="4">
    <source>
        <dbReference type="Proteomes" id="UP000238650"/>
    </source>
</evidence>
<dbReference type="PIRSF" id="PIRSF016660">
    <property type="entry name" value="YedI"/>
    <property type="match status" value="1"/>
</dbReference>
<dbReference type="Pfam" id="PF05661">
    <property type="entry name" value="DUF808"/>
    <property type="match status" value="1"/>
</dbReference>
<sequence>MSASFFALFDDIAVLAKAAAASIDDVAAGAAKASAKAAGVVIDDAAVTPQYVRGINPKRELPVIWRIARGSSVNKAIIITAIMLLSIWAPWVFPWMLLLGGSYLVYEGAEKVWHWIEAARGHAHEPSVEEVLERPESDEKQIVGSAVRTDLVLSAEIMLISLESIEADTWVMRLLILIAVGIAMTVAVYGAVALLVKMDDAGLWLMRRRAAAARRFGALLVHAMPGVFRVIGVVGVIAMLWVGGHLLIVNLHEVGVHPPYEILHAVTHAVHGPAALSWVVDSALSAVFGLLCGAVVVVLVSLAKRLLGRDRARGDGAGDGRGAARAADPGDADAGHL</sequence>
<dbReference type="GO" id="GO:0005886">
    <property type="term" value="C:plasma membrane"/>
    <property type="evidence" value="ECO:0007669"/>
    <property type="project" value="TreeGrafter"/>
</dbReference>
<dbReference type="RefSeq" id="WP_105806184.1">
    <property type="nucleotide sequence ID" value="NZ_MWZD01000022.1"/>
</dbReference>
<name>A0A2S9QKY6_9MICO</name>
<keyword evidence="2" id="KW-0472">Membrane</keyword>
<dbReference type="InterPro" id="IPR008526">
    <property type="entry name" value="YedI"/>
</dbReference>
<feature type="transmembrane region" description="Helical" evidence="2">
    <location>
        <begin position="216"/>
        <end position="242"/>
    </location>
</feature>
<accession>A0A2S9QKY6</accession>
<dbReference type="OrthoDB" id="9814178at2"/>
<keyword evidence="4" id="KW-1185">Reference proteome</keyword>
<feature type="transmembrane region" description="Helical" evidence="2">
    <location>
        <begin position="170"/>
        <end position="196"/>
    </location>
</feature>
<gene>
    <name evidence="3" type="ORF">B4915_12670</name>
</gene>
<evidence type="ECO:0000256" key="1">
    <source>
        <dbReference type="SAM" id="MobiDB-lite"/>
    </source>
</evidence>
<feature type="transmembrane region" description="Helical" evidence="2">
    <location>
        <begin position="283"/>
        <end position="303"/>
    </location>
</feature>
<feature type="region of interest" description="Disordered" evidence="1">
    <location>
        <begin position="314"/>
        <end position="337"/>
    </location>
</feature>
<dbReference type="PANTHER" id="PTHR30503">
    <property type="entry name" value="INNER MEMBRANE PROTEIN YEDI"/>
    <property type="match status" value="1"/>
</dbReference>
<dbReference type="EMBL" id="MWZD01000022">
    <property type="protein sequence ID" value="PRI10249.1"/>
    <property type="molecule type" value="Genomic_DNA"/>
</dbReference>
<reference evidence="3 4" key="1">
    <citation type="journal article" date="2017" name="New Microbes New Infect">
        <title>Genome sequence of 'Leucobacter massiliensis' sp. nov. isolated from human pharynx after travel to the 2014 Hajj.</title>
        <authorList>
            <person name="Leangapichart T."/>
            <person name="Gautret P."/>
            <person name="Nguyen T.T."/>
            <person name="Armstrong N."/>
            <person name="Rolain J.M."/>
        </authorList>
    </citation>
    <scope>NUCLEOTIDE SEQUENCE [LARGE SCALE GENOMIC DNA]</scope>
    <source>
        <strain evidence="3 4">122RC15</strain>
    </source>
</reference>
<dbReference type="Proteomes" id="UP000238650">
    <property type="component" value="Unassembled WGS sequence"/>
</dbReference>